<organism evidence="2 3">
    <name type="scientific">Roseivivax halodurans JCM 10272</name>
    <dbReference type="NCBI Taxonomy" id="1449350"/>
    <lineage>
        <taxon>Bacteria</taxon>
        <taxon>Pseudomonadati</taxon>
        <taxon>Pseudomonadota</taxon>
        <taxon>Alphaproteobacteria</taxon>
        <taxon>Rhodobacterales</taxon>
        <taxon>Roseobacteraceae</taxon>
        <taxon>Roseivivax</taxon>
    </lineage>
</organism>
<dbReference type="eggNOG" id="COG4928">
    <property type="taxonomic scope" value="Bacteria"/>
</dbReference>
<keyword evidence="3" id="KW-1185">Reference proteome</keyword>
<protein>
    <submittedName>
        <fullName evidence="2">NTPase KAP</fullName>
    </submittedName>
</protein>
<dbReference type="Pfam" id="PF07693">
    <property type="entry name" value="KAP_NTPase"/>
    <property type="match status" value="1"/>
</dbReference>
<dbReference type="OrthoDB" id="88903at2"/>
<sequence length="739" mass="82437">MAKELDSDRAVEANDDDEFGFVGIAEKLAPRIIEASKGDGMVIGLEGRWGSGKTSLVNFLRSELEGAEAEQIHTITVAPWLNGDAASLVNSVLEPIADVLHRIENESATPEQKADAEVAENFGQLRDLISTYGSQTARKLAPIATLAGYVVPGMQAAGDVLGTAANVMENAAEHPPTPTELKAKIIERIRALDVSFVVILDDLDRLEPAQAVEVVRLVRSVADFPKVAYLMCYDRDVLADALSEGLKVKDGDLFLQKIVQLTFAIPLPEPFDLRSQFRQEALKLYRDAHGVDLAGDALGDLKSGVDREGQGLTTPREVKLALNGIRFTYPSVVDDVYFPDFCRLHLIKTTHFKFYKWLENYLAVRSIIVSGDGMVGTDDKKRCGKELKALLPSKKPDSSRSIWHASTFVPGIEAMNPAKDTAFAATPQHKDEEFVSLKRLGSPFHYRFYFALTGPKTVMSDADFDEVLRLSREDVRGLIESLAGYAGETRQSGKTWFEHILDRLDDGVIGGLEQEQLLGMVTGICEVMDTVLEIDNVPRFFAPSLDRLAGRVVGECLRRLKGIKSEQHHELAQWIAADCASLNWIVGGLLRTELFHHGHAGNGEQRTSPDEWVFSEDLLQELLDIARKRISDKELQDRILAMPDISGFMYGWRDMSGDEEPQTWVKRVTNDDEVFLKFLQEMRGYAVSDRVYYPLHRRTLETFFEDADAVVERLDVLAEGEHATEARDIRDAIKQARNF</sequence>
<dbReference type="STRING" id="1449350.OCH239_17260"/>
<accession>X7EA71</accession>
<dbReference type="EMBL" id="JALZ01000055">
    <property type="protein sequence ID" value="ETX12760.1"/>
    <property type="molecule type" value="Genomic_DNA"/>
</dbReference>
<feature type="domain" description="KAP NTPase" evidence="1">
    <location>
        <begin position="24"/>
        <end position="330"/>
    </location>
</feature>
<dbReference type="AlphaFoldDB" id="X7EA71"/>
<dbReference type="InterPro" id="IPR027417">
    <property type="entry name" value="P-loop_NTPase"/>
</dbReference>
<reference evidence="2 3" key="1">
    <citation type="submission" date="2014-01" db="EMBL/GenBank/DDBJ databases">
        <title>Roseivivax halodurans JCM 10272 Genome Sequencing.</title>
        <authorList>
            <person name="Lai Q."/>
            <person name="Li G."/>
            <person name="Shao Z."/>
        </authorList>
    </citation>
    <scope>NUCLEOTIDE SEQUENCE [LARGE SCALE GENOMIC DNA]</scope>
    <source>
        <strain evidence="2 3">JCM 10272</strain>
    </source>
</reference>
<name>X7EA71_9RHOB</name>
<dbReference type="PATRIC" id="fig|1449350.3.peg.4044"/>
<dbReference type="Proteomes" id="UP000022447">
    <property type="component" value="Unassembled WGS sequence"/>
</dbReference>
<evidence type="ECO:0000313" key="3">
    <source>
        <dbReference type="Proteomes" id="UP000022447"/>
    </source>
</evidence>
<comment type="caution">
    <text evidence="2">The sequence shown here is derived from an EMBL/GenBank/DDBJ whole genome shotgun (WGS) entry which is preliminary data.</text>
</comment>
<dbReference type="RefSeq" id="WP_037266899.1">
    <property type="nucleotide sequence ID" value="NZ_JALZ01000055.1"/>
</dbReference>
<evidence type="ECO:0000259" key="1">
    <source>
        <dbReference type="Pfam" id="PF07693"/>
    </source>
</evidence>
<dbReference type="Gene3D" id="3.40.50.300">
    <property type="entry name" value="P-loop containing nucleotide triphosphate hydrolases"/>
    <property type="match status" value="1"/>
</dbReference>
<proteinExistence type="predicted"/>
<gene>
    <name evidence="2" type="ORF">OCH239_17260</name>
</gene>
<evidence type="ECO:0000313" key="2">
    <source>
        <dbReference type="EMBL" id="ETX12760.1"/>
    </source>
</evidence>
<dbReference type="InterPro" id="IPR011646">
    <property type="entry name" value="KAP_P-loop"/>
</dbReference>
<dbReference type="SUPFAM" id="SSF52540">
    <property type="entry name" value="P-loop containing nucleoside triphosphate hydrolases"/>
    <property type="match status" value="1"/>
</dbReference>